<keyword evidence="1" id="KW-1015">Disulfide bond</keyword>
<dbReference type="InterPro" id="IPR050111">
    <property type="entry name" value="C-type_lectin/snaclec_domain"/>
</dbReference>
<dbReference type="PANTHER" id="PTHR22803">
    <property type="entry name" value="MANNOSE, PHOSPHOLIPASE, LECTIN RECEPTOR RELATED"/>
    <property type="match status" value="1"/>
</dbReference>
<dbReference type="SUPFAM" id="SSF56436">
    <property type="entry name" value="C-type lectin-like"/>
    <property type="match status" value="1"/>
</dbReference>
<dbReference type="PROSITE" id="PS00615">
    <property type="entry name" value="C_TYPE_LECTIN_1"/>
    <property type="match status" value="1"/>
</dbReference>
<dbReference type="Pfam" id="PF00059">
    <property type="entry name" value="Lectin_C"/>
    <property type="match status" value="1"/>
</dbReference>
<dbReference type="AlphaFoldDB" id="A0A8C8A7B9"/>
<protein>
    <submittedName>
        <fullName evidence="3">C-type lectin domain containing 19A</fullName>
    </submittedName>
</protein>
<sequence>MCQKFSGRRHAPLHPRARPWAKVWVQVPWGGMQRARPGSASGGWGGVCVWESHCFWGREQHRSYIHLLAGSLPGTAGRSRTEHRPLQPAACGAGGAPSPPSLAMGTGWDVCTLLSTALLAAQAFPQTNIKISQAMPEPVHAYSCPLFWTEYEGHCYRYFPINKTWAEADLYCAEFSIGIRSAKLASIHSWEENVFVYDLVNSRVPGIPTDIWTGLNDLRQEGHFEWTDGSSYDYHYWDGSQPDDGIHSIPEEEDCVQIWYRHSSALRSWNDNACGRAFPFVCKIPSLALD</sequence>
<dbReference type="Gene3D" id="3.10.100.10">
    <property type="entry name" value="Mannose-Binding Protein A, subunit A"/>
    <property type="match status" value="1"/>
</dbReference>
<name>A0A8C8A7B9_9STRI</name>
<reference evidence="3" key="1">
    <citation type="submission" date="2025-08" db="UniProtKB">
        <authorList>
            <consortium name="Ensembl"/>
        </authorList>
    </citation>
    <scope>IDENTIFICATION</scope>
</reference>
<dbReference type="InterPro" id="IPR018378">
    <property type="entry name" value="C-type_lectin_CS"/>
</dbReference>
<dbReference type="SMART" id="SM00034">
    <property type="entry name" value="CLECT"/>
    <property type="match status" value="1"/>
</dbReference>
<proteinExistence type="predicted"/>
<dbReference type="InterPro" id="IPR033988">
    <property type="entry name" value="CEL1-like_CTLD"/>
</dbReference>
<dbReference type="InterPro" id="IPR016187">
    <property type="entry name" value="CTDL_fold"/>
</dbReference>
<keyword evidence="4" id="KW-1185">Reference proteome</keyword>
<evidence type="ECO:0000313" key="3">
    <source>
        <dbReference type="Ensembl" id="ENSOSUP00000001451.1"/>
    </source>
</evidence>
<accession>A0A8C8A7B9</accession>
<dbReference type="Proteomes" id="UP000694552">
    <property type="component" value="Unplaced"/>
</dbReference>
<reference evidence="3" key="2">
    <citation type="submission" date="2025-09" db="UniProtKB">
        <authorList>
            <consortium name="Ensembl"/>
        </authorList>
    </citation>
    <scope>IDENTIFICATION</scope>
</reference>
<evidence type="ECO:0000259" key="2">
    <source>
        <dbReference type="PROSITE" id="PS50041"/>
    </source>
</evidence>
<evidence type="ECO:0000256" key="1">
    <source>
        <dbReference type="ARBA" id="ARBA00023157"/>
    </source>
</evidence>
<dbReference type="InterPro" id="IPR001304">
    <property type="entry name" value="C-type_lectin-like"/>
</dbReference>
<dbReference type="CDD" id="cd03589">
    <property type="entry name" value="CLECT_CEL-1_like"/>
    <property type="match status" value="1"/>
</dbReference>
<dbReference type="PROSITE" id="PS50041">
    <property type="entry name" value="C_TYPE_LECTIN_2"/>
    <property type="match status" value="1"/>
</dbReference>
<evidence type="ECO:0000313" key="4">
    <source>
        <dbReference type="Proteomes" id="UP000694552"/>
    </source>
</evidence>
<dbReference type="InterPro" id="IPR016186">
    <property type="entry name" value="C-type_lectin-like/link_sf"/>
</dbReference>
<organism evidence="3 4">
    <name type="scientific">Otus sunia</name>
    <name type="common">Oriental scops-owl</name>
    <dbReference type="NCBI Taxonomy" id="257818"/>
    <lineage>
        <taxon>Eukaryota</taxon>
        <taxon>Metazoa</taxon>
        <taxon>Chordata</taxon>
        <taxon>Craniata</taxon>
        <taxon>Vertebrata</taxon>
        <taxon>Euteleostomi</taxon>
        <taxon>Archelosauria</taxon>
        <taxon>Archosauria</taxon>
        <taxon>Dinosauria</taxon>
        <taxon>Saurischia</taxon>
        <taxon>Theropoda</taxon>
        <taxon>Coelurosauria</taxon>
        <taxon>Aves</taxon>
        <taxon>Neognathae</taxon>
        <taxon>Neoaves</taxon>
        <taxon>Telluraves</taxon>
        <taxon>Strigiformes</taxon>
        <taxon>Strigidae</taxon>
        <taxon>Otus</taxon>
    </lineage>
</organism>
<dbReference type="Ensembl" id="ENSOSUT00000001480.1">
    <property type="protein sequence ID" value="ENSOSUP00000001451.1"/>
    <property type="gene ID" value="ENSOSUG00000001075.1"/>
</dbReference>
<feature type="domain" description="C-type lectin" evidence="2">
    <location>
        <begin position="151"/>
        <end position="283"/>
    </location>
</feature>
<dbReference type="PRINTS" id="PR01504">
    <property type="entry name" value="PNCREATITSAP"/>
</dbReference>